<reference evidence="1 2" key="1">
    <citation type="submission" date="2018-06" db="EMBL/GenBank/DDBJ databases">
        <title>Genome sequencing of Flavobacterium.</title>
        <authorList>
            <person name="Baek M.-G."/>
            <person name="Yi H."/>
        </authorList>
    </citation>
    <scope>NUCLEOTIDE SEQUENCE [LARGE SCALE GENOMIC DNA]</scope>
    <source>
        <strain evidence="1 2">HYN0086</strain>
    </source>
</reference>
<gene>
    <name evidence="1" type="ORF">HYN86_04520</name>
</gene>
<protein>
    <submittedName>
        <fullName evidence="1">Uncharacterized protein</fullName>
    </submittedName>
</protein>
<dbReference type="KEGG" id="ffl:HYN86_04520"/>
<evidence type="ECO:0000313" key="1">
    <source>
        <dbReference type="EMBL" id="AXB55905.1"/>
    </source>
</evidence>
<dbReference type="OrthoDB" id="1298127at2"/>
<proteinExistence type="predicted"/>
<organism evidence="1 2">
    <name type="scientific">Flavobacterium fluviale</name>
    <dbReference type="NCBI Taxonomy" id="2249356"/>
    <lineage>
        <taxon>Bacteria</taxon>
        <taxon>Pseudomonadati</taxon>
        <taxon>Bacteroidota</taxon>
        <taxon>Flavobacteriia</taxon>
        <taxon>Flavobacteriales</taxon>
        <taxon>Flavobacteriaceae</taxon>
        <taxon>Flavobacterium</taxon>
    </lineage>
</organism>
<dbReference type="Proteomes" id="UP000251561">
    <property type="component" value="Chromosome"/>
</dbReference>
<accession>A0A344LPR3</accession>
<dbReference type="AlphaFoldDB" id="A0A344LPR3"/>
<sequence>MNFFVKYFFTFEPNLTKKTKPMKNLFVSISLMASAYLSSQTTIIDKKFDEKVIPITFEYLPISQKFVLFSGEKIKMTASLFTTTASAFDVNGKESKLFENQKYYKCTYSNSENAFMNVDIEKSIWSYNYKVYFNNQVADLSSEKIKDMNFSYFGIDIGSVAFAQYQRGAGTIDGAFNDFYLLGFSNQKNRYGINFEKDDIFLEVIELKSGSRKRVQIEKPDLTLLKGDAYAKSKNTITFTSKLNGNENFDLITKSISADFKTVIIYKSTYDFDGKKLKTVPFTLKLENNFFVISNNGGGPLYSVSSGPDEFDNLNINNYLEDKKTGDLYVFGIFSDEPIKKIGERTHLKGYYVFKFDKDGNKLWESINNIDDKEFFEKIKYGQGFDVRLAEYNENLVFSASINAFTEFTNASIIDKKNGAVLKSSFLEYNNNASHEKFSAFINNTYDYKELRNKSFSPISFAAMTLNDDLFKYLKSIPEGDKRLHFTTLFSQQGIWLVETDNKNYYKVLLFK</sequence>
<evidence type="ECO:0000313" key="2">
    <source>
        <dbReference type="Proteomes" id="UP000251561"/>
    </source>
</evidence>
<dbReference type="EMBL" id="CP030261">
    <property type="protein sequence ID" value="AXB55905.1"/>
    <property type="molecule type" value="Genomic_DNA"/>
</dbReference>
<keyword evidence="2" id="KW-1185">Reference proteome</keyword>
<name>A0A344LPR3_9FLAO</name>